<evidence type="ECO:0000313" key="1">
    <source>
        <dbReference type="EMBL" id="KAH3794608.1"/>
    </source>
</evidence>
<protein>
    <submittedName>
        <fullName evidence="1">Uncharacterized protein</fullName>
    </submittedName>
</protein>
<name>A0A9D4FBX8_DREPO</name>
<keyword evidence="2" id="KW-1185">Reference proteome</keyword>
<proteinExistence type="predicted"/>
<dbReference type="Proteomes" id="UP000828390">
    <property type="component" value="Unassembled WGS sequence"/>
</dbReference>
<evidence type="ECO:0000313" key="2">
    <source>
        <dbReference type="Proteomes" id="UP000828390"/>
    </source>
</evidence>
<reference evidence="1" key="1">
    <citation type="journal article" date="2019" name="bioRxiv">
        <title>The Genome of the Zebra Mussel, Dreissena polymorpha: A Resource for Invasive Species Research.</title>
        <authorList>
            <person name="McCartney M.A."/>
            <person name="Auch B."/>
            <person name="Kono T."/>
            <person name="Mallez S."/>
            <person name="Zhang Y."/>
            <person name="Obille A."/>
            <person name="Becker A."/>
            <person name="Abrahante J.E."/>
            <person name="Garbe J."/>
            <person name="Badalamenti J.P."/>
            <person name="Herman A."/>
            <person name="Mangelson H."/>
            <person name="Liachko I."/>
            <person name="Sullivan S."/>
            <person name="Sone E.D."/>
            <person name="Koren S."/>
            <person name="Silverstein K.A.T."/>
            <person name="Beckman K.B."/>
            <person name="Gohl D.M."/>
        </authorList>
    </citation>
    <scope>NUCLEOTIDE SEQUENCE</scope>
    <source>
        <strain evidence="1">Duluth1</strain>
        <tissue evidence="1">Whole animal</tissue>
    </source>
</reference>
<reference evidence="1" key="2">
    <citation type="submission" date="2020-11" db="EMBL/GenBank/DDBJ databases">
        <authorList>
            <person name="McCartney M.A."/>
            <person name="Auch B."/>
            <person name="Kono T."/>
            <person name="Mallez S."/>
            <person name="Becker A."/>
            <person name="Gohl D.M."/>
            <person name="Silverstein K.A.T."/>
            <person name="Koren S."/>
            <person name="Bechman K.B."/>
            <person name="Herman A."/>
            <person name="Abrahante J.E."/>
            <person name="Garbe J."/>
        </authorList>
    </citation>
    <scope>NUCLEOTIDE SEQUENCE</scope>
    <source>
        <strain evidence="1">Duluth1</strain>
        <tissue evidence="1">Whole animal</tissue>
    </source>
</reference>
<organism evidence="1 2">
    <name type="scientific">Dreissena polymorpha</name>
    <name type="common">Zebra mussel</name>
    <name type="synonym">Mytilus polymorpha</name>
    <dbReference type="NCBI Taxonomy" id="45954"/>
    <lineage>
        <taxon>Eukaryota</taxon>
        <taxon>Metazoa</taxon>
        <taxon>Spiralia</taxon>
        <taxon>Lophotrochozoa</taxon>
        <taxon>Mollusca</taxon>
        <taxon>Bivalvia</taxon>
        <taxon>Autobranchia</taxon>
        <taxon>Heteroconchia</taxon>
        <taxon>Euheterodonta</taxon>
        <taxon>Imparidentia</taxon>
        <taxon>Neoheterodontei</taxon>
        <taxon>Myida</taxon>
        <taxon>Dreissenoidea</taxon>
        <taxon>Dreissenidae</taxon>
        <taxon>Dreissena</taxon>
    </lineage>
</organism>
<accession>A0A9D4FBX8</accession>
<comment type="caution">
    <text evidence="1">The sequence shown here is derived from an EMBL/GenBank/DDBJ whole genome shotgun (WGS) entry which is preliminary data.</text>
</comment>
<dbReference type="EMBL" id="JAIWYP010000007">
    <property type="protein sequence ID" value="KAH3794608.1"/>
    <property type="molecule type" value="Genomic_DNA"/>
</dbReference>
<gene>
    <name evidence="1" type="ORF">DPMN_148145</name>
</gene>
<sequence length="86" mass="9958">MCCTCKSQTTWSGQEKALLIEYISVSGKSPVVDPEIYNDSNEYKIEHLNGVMTEIPSDVCDWDTDSRLKVFSRHINETMKYWLHIV</sequence>
<dbReference type="AlphaFoldDB" id="A0A9D4FBX8"/>